<dbReference type="NCBIfam" id="TIGR00787">
    <property type="entry name" value="dctP"/>
    <property type="match status" value="1"/>
</dbReference>
<keyword evidence="2" id="KW-0813">Transport</keyword>
<evidence type="ECO:0000313" key="5">
    <source>
        <dbReference type="EMBL" id="MBC8572995.1"/>
    </source>
</evidence>
<evidence type="ECO:0000256" key="1">
    <source>
        <dbReference type="ARBA" id="ARBA00009023"/>
    </source>
</evidence>
<reference evidence="5 6" key="1">
    <citation type="submission" date="2020-08" db="EMBL/GenBank/DDBJ databases">
        <title>Genome public.</title>
        <authorList>
            <person name="Liu C."/>
            <person name="Sun Q."/>
        </authorList>
    </citation>
    <scope>NUCLEOTIDE SEQUENCE [LARGE SCALE GENOMIC DNA]</scope>
    <source>
        <strain evidence="5 6">NSJ-46</strain>
    </source>
</reference>
<dbReference type="RefSeq" id="WP_249308023.1">
    <property type="nucleotide sequence ID" value="NZ_JACRSZ010000006.1"/>
</dbReference>
<evidence type="ECO:0000256" key="3">
    <source>
        <dbReference type="ARBA" id="ARBA00022729"/>
    </source>
</evidence>
<dbReference type="InterPro" id="IPR018389">
    <property type="entry name" value="DctP_fam"/>
</dbReference>
<dbReference type="PANTHER" id="PTHR33376">
    <property type="match status" value="1"/>
</dbReference>
<feature type="signal peptide" evidence="4">
    <location>
        <begin position="1"/>
        <end position="24"/>
    </location>
</feature>
<dbReference type="NCBIfam" id="NF037995">
    <property type="entry name" value="TRAP_S1"/>
    <property type="match status" value="1"/>
</dbReference>
<comment type="caution">
    <text evidence="5">The sequence shown here is derived from an EMBL/GenBank/DDBJ whole genome shotgun (WGS) entry which is preliminary data.</text>
</comment>
<dbReference type="EMBL" id="JACRSZ010000006">
    <property type="protein sequence ID" value="MBC8572995.1"/>
    <property type="molecule type" value="Genomic_DNA"/>
</dbReference>
<dbReference type="CDD" id="cd13603">
    <property type="entry name" value="PBP2_TRAP_Siap_TeaA_like"/>
    <property type="match status" value="1"/>
</dbReference>
<keyword evidence="6" id="KW-1185">Reference proteome</keyword>
<name>A0ABR7NA23_9FIRM</name>
<feature type="chain" id="PRO_5046108002" evidence="4">
    <location>
        <begin position="25"/>
        <end position="323"/>
    </location>
</feature>
<gene>
    <name evidence="5" type="ORF">H8716_07860</name>
</gene>
<proteinExistence type="inferred from homology"/>
<comment type="similarity">
    <text evidence="1">Belongs to the bacterial solute-binding protein 7 family.</text>
</comment>
<evidence type="ECO:0000256" key="2">
    <source>
        <dbReference type="ARBA" id="ARBA00022448"/>
    </source>
</evidence>
<dbReference type="Proteomes" id="UP000657421">
    <property type="component" value="Unassembled WGS sequence"/>
</dbReference>
<keyword evidence="3 4" id="KW-0732">Signal</keyword>
<dbReference type="SUPFAM" id="SSF53850">
    <property type="entry name" value="Periplasmic binding protein-like II"/>
    <property type="match status" value="1"/>
</dbReference>
<dbReference type="Gene3D" id="3.40.190.170">
    <property type="entry name" value="Bacterial extracellular solute-binding protein, family 7"/>
    <property type="match status" value="1"/>
</dbReference>
<dbReference type="InterPro" id="IPR038404">
    <property type="entry name" value="TRAP_DctP_sf"/>
</dbReference>
<dbReference type="Pfam" id="PF03480">
    <property type="entry name" value="DctP"/>
    <property type="match status" value="1"/>
</dbReference>
<evidence type="ECO:0000313" key="6">
    <source>
        <dbReference type="Proteomes" id="UP000657421"/>
    </source>
</evidence>
<organism evidence="5 6">
    <name type="scientific">Jingyaoa shaoxingensis</name>
    <dbReference type="NCBI Taxonomy" id="2763671"/>
    <lineage>
        <taxon>Bacteria</taxon>
        <taxon>Bacillati</taxon>
        <taxon>Bacillota</taxon>
        <taxon>Clostridia</taxon>
        <taxon>Lachnospirales</taxon>
        <taxon>Lachnospiraceae</taxon>
        <taxon>Jingyaoa</taxon>
    </lineage>
</organism>
<dbReference type="PIRSF" id="PIRSF006470">
    <property type="entry name" value="DctB"/>
    <property type="match status" value="1"/>
</dbReference>
<accession>A0ABR7NA23</accession>
<evidence type="ECO:0000256" key="4">
    <source>
        <dbReference type="SAM" id="SignalP"/>
    </source>
</evidence>
<sequence>MKNLTTAAILTTITVLGLGMTASAETTLRLGSVNGTDSPNQVAAEKLNELLSEKLPEYSIDIFPSGQLGGERDMIESVQMGTLDMVITATTPLANFVPSLNVGELLYLIQDYDHADAVYEGEIGQQWLEDCSNAGMKGLAFTEVGFRQLCYNNKPIETLADLSGMKLRVMENDMHVNGWKTLGCDAVTMGWADAYAGVQQGTIDAVEVPYSLAYANSVYDVCKYISETNHIYTAQCMLISDAAWNGMSEEDQAVFQECATEACAYAKKYARESTEDFKNKMVEKGVTIVEVDLDEFREAIKPLYDQYQAEYGEQIAAIQALAK</sequence>
<dbReference type="PANTHER" id="PTHR33376:SF7">
    <property type="entry name" value="C4-DICARBOXYLATE-BINDING PROTEIN DCTB"/>
    <property type="match status" value="1"/>
</dbReference>
<protein>
    <submittedName>
        <fullName evidence="5">TRAP transporter substrate-binding protein</fullName>
    </submittedName>
</protein>
<dbReference type="InterPro" id="IPR004682">
    <property type="entry name" value="TRAP_DctP"/>
</dbReference>